<dbReference type="Pfam" id="PF09511">
    <property type="entry name" value="RNA_lig_T4_1"/>
    <property type="match status" value="1"/>
</dbReference>
<comment type="caution">
    <text evidence="2">The sequence shown here is derived from an EMBL/GenBank/DDBJ whole genome shotgun (WGS) entry which is preliminary data.</text>
</comment>
<dbReference type="OrthoDB" id="1310645at2"/>
<evidence type="ECO:0000259" key="1">
    <source>
        <dbReference type="Pfam" id="PF09511"/>
    </source>
</evidence>
<protein>
    <recommendedName>
        <fullName evidence="1">T4 RNA ligase 1-like N-terminal domain-containing protein</fullName>
    </recommendedName>
</protein>
<proteinExistence type="predicted"/>
<accession>A0A511YEQ5</accession>
<dbReference type="Proteomes" id="UP000321150">
    <property type="component" value="Unassembled WGS sequence"/>
</dbReference>
<dbReference type="AlphaFoldDB" id="A0A511YEQ5"/>
<gene>
    <name evidence="2" type="ORF">CLA01_37440</name>
</gene>
<name>A0A511YEQ5_9FLAO</name>
<dbReference type="RefSeq" id="WP_111960900.1">
    <property type="nucleotide sequence ID" value="NZ_BJYI01000018.1"/>
</dbReference>
<dbReference type="EMBL" id="BJYI01000018">
    <property type="protein sequence ID" value="GEN73672.1"/>
    <property type="molecule type" value="Genomic_DNA"/>
</dbReference>
<evidence type="ECO:0000313" key="3">
    <source>
        <dbReference type="Proteomes" id="UP000321150"/>
    </source>
</evidence>
<reference evidence="2 3" key="1">
    <citation type="submission" date="2019-07" db="EMBL/GenBank/DDBJ databases">
        <title>Whole genome shotgun sequence of Chryseobacterium lathyri NBRC 105250.</title>
        <authorList>
            <person name="Hosoyama A."/>
            <person name="Uohara A."/>
            <person name="Ohji S."/>
            <person name="Ichikawa N."/>
        </authorList>
    </citation>
    <scope>NUCLEOTIDE SEQUENCE [LARGE SCALE GENOMIC DNA]</scope>
    <source>
        <strain evidence="2 3">NBRC 105250</strain>
    </source>
</reference>
<organism evidence="2 3">
    <name type="scientific">Chryseobacterium lathyri</name>
    <dbReference type="NCBI Taxonomy" id="395933"/>
    <lineage>
        <taxon>Bacteria</taxon>
        <taxon>Pseudomonadati</taxon>
        <taxon>Bacteroidota</taxon>
        <taxon>Flavobacteriia</taxon>
        <taxon>Flavobacteriales</taxon>
        <taxon>Weeksellaceae</taxon>
        <taxon>Chryseobacterium group</taxon>
        <taxon>Chryseobacterium</taxon>
    </lineage>
</organism>
<feature type="domain" description="T4 RNA ligase 1-like N-terminal" evidence="1">
    <location>
        <begin position="50"/>
        <end position="242"/>
    </location>
</feature>
<dbReference type="InterPro" id="IPR019039">
    <property type="entry name" value="T4-Rnl1-like_N"/>
</dbReference>
<sequence>MMKFSDFEQYVDDGLFTKEKHPLADLYIFGYHSGPYSKPKNVWNDTTKMMRGLIVDSNGIIHARSFEKFFTFRTYLSEDTALFSEGQILKLPNLPYKVYEKVDGTLTILYWIDDVPYLATQRSFTSVKAKRATEILHAKYSHLFKKLKRDRTYIFEAIYPESQVLIDYGNEEELILIGVIDTNTGSSLPLEEVGFKISKDWTSELKNISNVKELESLNIKNLEGFVIVYENDFRIKIKFPWYKEAHALMNKLIHLEHSMDLIGDKLKELLSIKSNIATNFKIWERFKAGETTEQISKDFPNAYKYFGIEEWLENEYNNFVENSQEINYPLNEEKLIRNSLVYKSSSENIMNNRILNLKKRYD</sequence>
<evidence type="ECO:0000313" key="2">
    <source>
        <dbReference type="EMBL" id="GEN73672.1"/>
    </source>
</evidence>